<comment type="caution">
    <text evidence="2">The sequence shown here is derived from an EMBL/GenBank/DDBJ whole genome shotgun (WGS) entry which is preliminary data.</text>
</comment>
<dbReference type="EMBL" id="PPHD01013742">
    <property type="protein sequence ID" value="POI29887.1"/>
    <property type="molecule type" value="Genomic_DNA"/>
</dbReference>
<keyword evidence="1" id="KW-0812">Transmembrane</keyword>
<organism evidence="2 4">
    <name type="scientific">Bambusicola thoracicus</name>
    <name type="common">Chinese bamboo-partridge</name>
    <name type="synonym">Perdix thoracica</name>
    <dbReference type="NCBI Taxonomy" id="9083"/>
    <lineage>
        <taxon>Eukaryota</taxon>
        <taxon>Metazoa</taxon>
        <taxon>Chordata</taxon>
        <taxon>Craniata</taxon>
        <taxon>Vertebrata</taxon>
        <taxon>Euteleostomi</taxon>
        <taxon>Archelosauria</taxon>
        <taxon>Archosauria</taxon>
        <taxon>Dinosauria</taxon>
        <taxon>Saurischia</taxon>
        <taxon>Theropoda</taxon>
        <taxon>Coelurosauria</taxon>
        <taxon>Aves</taxon>
        <taxon>Neognathae</taxon>
        <taxon>Galloanserae</taxon>
        <taxon>Galliformes</taxon>
        <taxon>Phasianidae</taxon>
        <taxon>Perdicinae</taxon>
        <taxon>Bambusicola</taxon>
    </lineage>
</organism>
<feature type="non-terminal residue" evidence="2">
    <location>
        <position position="1"/>
    </location>
</feature>
<dbReference type="AlphaFoldDB" id="A0A2P4S9V4"/>
<evidence type="ECO:0000256" key="1">
    <source>
        <dbReference type="SAM" id="Phobius"/>
    </source>
</evidence>
<protein>
    <submittedName>
        <fullName evidence="2">Uncharacterized protein</fullName>
    </submittedName>
</protein>
<gene>
    <name evidence="3" type="ORF">CIB84_006363</name>
    <name evidence="2" type="ORF">CIB84_015363</name>
</gene>
<evidence type="ECO:0000313" key="2">
    <source>
        <dbReference type="EMBL" id="POI20890.1"/>
    </source>
</evidence>
<accession>A0A2P4S9V4</accession>
<sequence>TESTRARGIRKEGTRRGWLYCLLCFLSWSLRFWPLEIFMA</sequence>
<keyword evidence="1" id="KW-0472">Membrane</keyword>
<keyword evidence="4" id="KW-1185">Reference proteome</keyword>
<keyword evidence="1" id="KW-1133">Transmembrane helix</keyword>
<evidence type="ECO:0000313" key="3">
    <source>
        <dbReference type="EMBL" id="POI29887.1"/>
    </source>
</evidence>
<name>A0A2P4S9V4_BAMTH</name>
<feature type="transmembrane region" description="Helical" evidence="1">
    <location>
        <begin position="17"/>
        <end position="34"/>
    </location>
</feature>
<evidence type="ECO:0000313" key="4">
    <source>
        <dbReference type="Proteomes" id="UP000237246"/>
    </source>
</evidence>
<reference evidence="2 4" key="1">
    <citation type="submission" date="2018-01" db="EMBL/GenBank/DDBJ databases">
        <title>Comparison of the Chinese Bamboo Partridge and Red Junglefowl genome sequences highlights the importance of demography in genome evolution.</title>
        <authorList>
            <person name="Tiley G.P."/>
            <person name="Kimball R.T."/>
            <person name="Braun E.L."/>
            <person name="Burleigh J.G."/>
        </authorList>
    </citation>
    <scope>NUCLEOTIDE SEQUENCE [LARGE SCALE GENOMIC DNA]</scope>
    <source>
        <strain evidence="2">RTK389</strain>
        <tissue evidence="2">Blood</tissue>
    </source>
</reference>
<dbReference type="Proteomes" id="UP000237246">
    <property type="component" value="Unassembled WGS sequence"/>
</dbReference>
<dbReference type="EMBL" id="PPHD01076514">
    <property type="protein sequence ID" value="POI20890.1"/>
    <property type="molecule type" value="Genomic_DNA"/>
</dbReference>
<proteinExistence type="predicted"/>